<dbReference type="CDD" id="cd05379">
    <property type="entry name" value="CAP_bacterial"/>
    <property type="match status" value="1"/>
</dbReference>
<proteinExistence type="predicted"/>
<dbReference type="RefSeq" id="WP_129204369.1">
    <property type="nucleotide sequence ID" value="NZ_CP035495.1"/>
</dbReference>
<evidence type="ECO:0000313" key="4">
    <source>
        <dbReference type="Proteomes" id="UP000291758"/>
    </source>
</evidence>
<feature type="signal peptide" evidence="1">
    <location>
        <begin position="1"/>
        <end position="32"/>
    </location>
</feature>
<accession>A0A4P6EL21</accession>
<evidence type="ECO:0000313" key="3">
    <source>
        <dbReference type="EMBL" id="QAY63352.1"/>
    </source>
</evidence>
<keyword evidence="4" id="KW-1185">Reference proteome</keyword>
<dbReference type="KEGG" id="xyl:ET495_08930"/>
<dbReference type="Proteomes" id="UP000291758">
    <property type="component" value="Chromosome"/>
</dbReference>
<evidence type="ECO:0000259" key="2">
    <source>
        <dbReference type="Pfam" id="PF00188"/>
    </source>
</evidence>
<dbReference type="Gene3D" id="3.40.33.10">
    <property type="entry name" value="CAP"/>
    <property type="match status" value="1"/>
</dbReference>
<evidence type="ECO:0000256" key="1">
    <source>
        <dbReference type="SAM" id="SignalP"/>
    </source>
</evidence>
<dbReference type="Pfam" id="PF00188">
    <property type="entry name" value="CAP"/>
    <property type="match status" value="1"/>
</dbReference>
<dbReference type="InterPro" id="IPR014044">
    <property type="entry name" value="CAP_dom"/>
</dbReference>
<gene>
    <name evidence="3" type="ORF">ET495_08930</name>
</gene>
<dbReference type="OrthoDB" id="68195at2"/>
<dbReference type="SUPFAM" id="SSF55797">
    <property type="entry name" value="PR-1-like"/>
    <property type="match status" value="1"/>
</dbReference>
<organism evidence="3 4">
    <name type="scientific">Xylanimonas allomyrinae</name>
    <dbReference type="NCBI Taxonomy" id="2509459"/>
    <lineage>
        <taxon>Bacteria</taxon>
        <taxon>Bacillati</taxon>
        <taxon>Actinomycetota</taxon>
        <taxon>Actinomycetes</taxon>
        <taxon>Micrococcales</taxon>
        <taxon>Promicromonosporaceae</taxon>
        <taxon>Xylanimonas</taxon>
    </lineage>
</organism>
<keyword evidence="1" id="KW-0732">Signal</keyword>
<protein>
    <submittedName>
        <fullName evidence="3">CAP domain-containing protein</fullName>
    </submittedName>
</protein>
<dbReference type="PANTHER" id="PTHR31157:SF1">
    <property type="entry name" value="SCP DOMAIN-CONTAINING PROTEIN"/>
    <property type="match status" value="1"/>
</dbReference>
<dbReference type="PANTHER" id="PTHR31157">
    <property type="entry name" value="SCP DOMAIN-CONTAINING PROTEIN"/>
    <property type="match status" value="1"/>
</dbReference>
<dbReference type="AlphaFoldDB" id="A0A4P6EL21"/>
<sequence>MPGPRAFWAGALVPTAALVALCGACAPAPAPATAPPTPADPVAYASALVQATNEARAAERLPALRTSSCATDQARQRLGPLLGGRKLTHASLVPVTHACAPPSGMSAENLSRAAASPGAVVDAWLASPGHRANLLDPDLTEVGVACTADGDRADAPMLCSQVFLG</sequence>
<dbReference type="EMBL" id="CP035495">
    <property type="protein sequence ID" value="QAY63352.1"/>
    <property type="molecule type" value="Genomic_DNA"/>
</dbReference>
<reference evidence="3 4" key="1">
    <citation type="submission" date="2019-01" db="EMBL/GenBank/DDBJ databases">
        <title>Genome sequencing of strain 2JSPR-7.</title>
        <authorList>
            <person name="Heo J."/>
            <person name="Kim S.-J."/>
            <person name="Kim J.-S."/>
            <person name="Hong S.-B."/>
            <person name="Kwon S.-W."/>
        </authorList>
    </citation>
    <scope>NUCLEOTIDE SEQUENCE [LARGE SCALE GENOMIC DNA]</scope>
    <source>
        <strain evidence="3 4">2JSPR-7</strain>
    </source>
</reference>
<dbReference type="InterPro" id="IPR035940">
    <property type="entry name" value="CAP_sf"/>
</dbReference>
<name>A0A4P6EL21_9MICO</name>
<feature type="domain" description="SCP" evidence="2">
    <location>
        <begin position="50"/>
        <end position="154"/>
    </location>
</feature>
<feature type="chain" id="PRO_5020730282" evidence="1">
    <location>
        <begin position="33"/>
        <end position="165"/>
    </location>
</feature>